<gene>
    <name evidence="10" type="ORF">EVB02_01720</name>
</gene>
<dbReference type="GO" id="GO:0003995">
    <property type="term" value="F:acyl-CoA dehydrogenase activity"/>
    <property type="evidence" value="ECO:0007669"/>
    <property type="project" value="TreeGrafter"/>
</dbReference>
<protein>
    <submittedName>
        <fullName evidence="10">Acyl-CoA dehydrogenase</fullName>
    </submittedName>
</protein>
<name>A0A520LMT4_9GAMM</name>
<dbReference type="InterPro" id="IPR009100">
    <property type="entry name" value="AcylCoA_DH/oxidase_NM_dom_sf"/>
</dbReference>
<evidence type="ECO:0000256" key="1">
    <source>
        <dbReference type="ARBA" id="ARBA00001974"/>
    </source>
</evidence>
<dbReference type="CDD" id="cd00567">
    <property type="entry name" value="ACAD"/>
    <property type="match status" value="1"/>
</dbReference>
<evidence type="ECO:0000256" key="5">
    <source>
        <dbReference type="ARBA" id="ARBA00023002"/>
    </source>
</evidence>
<organism evidence="10 11">
    <name type="scientific">SAR92 clade bacterium</name>
    <dbReference type="NCBI Taxonomy" id="2315479"/>
    <lineage>
        <taxon>Bacteria</taxon>
        <taxon>Pseudomonadati</taxon>
        <taxon>Pseudomonadota</taxon>
        <taxon>Gammaproteobacteria</taxon>
        <taxon>Cellvibrionales</taxon>
        <taxon>Porticoccaceae</taxon>
        <taxon>SAR92 clade</taxon>
    </lineage>
</organism>
<comment type="similarity">
    <text evidence="2 6">Belongs to the acyl-CoA dehydrogenase family.</text>
</comment>
<dbReference type="InterPro" id="IPR006091">
    <property type="entry name" value="Acyl-CoA_Oxase/DH_mid-dom"/>
</dbReference>
<evidence type="ECO:0000259" key="7">
    <source>
        <dbReference type="Pfam" id="PF00441"/>
    </source>
</evidence>
<feature type="domain" description="Acyl-CoA dehydrogenase/oxidase N-terminal" evidence="9">
    <location>
        <begin position="6"/>
        <end position="120"/>
    </location>
</feature>
<dbReference type="Gene3D" id="1.10.540.10">
    <property type="entry name" value="Acyl-CoA dehydrogenase/oxidase, N-terminal domain"/>
    <property type="match status" value="1"/>
</dbReference>
<dbReference type="PANTHER" id="PTHR43884:SF20">
    <property type="entry name" value="ACYL-COA DEHYDROGENASE FADE28"/>
    <property type="match status" value="1"/>
</dbReference>
<dbReference type="AlphaFoldDB" id="A0A520LMT4"/>
<sequence>MALILTDEQQMLKESAKGFLAEHAPVKEVRNQRDADSETGYDRNLWPKMVEMGWGAILVPEEFGGLEFGNVGMAQITEETGRTLTASPLLSNAIISVSLIKEIGNQNQKSMLLPKIASGELMMTLAIDETSHHNPERVSMIASENGERFILNGTKRFVIDGSTADKLIVVARTNQDSHDKSGITLFIVDKELSGISVERTKMVDGRNSTFISFNDVVVEKEDILGEKHKGFEPLSNVLDIANVHLAAELLGICQETFDRTLQYLKQRKQFGSLIGSFQALQHRAANWWSEIEICKSVVLKALQAFDENDARSSFLASIAKAKLCEIAELSTNEAIQMHGGIGMTDEYEIGFFIKRARPAQMLFGDHNYHVNKFASKCGY</sequence>
<dbReference type="SUPFAM" id="SSF56645">
    <property type="entry name" value="Acyl-CoA dehydrogenase NM domain-like"/>
    <property type="match status" value="1"/>
</dbReference>
<comment type="cofactor">
    <cofactor evidence="1 6">
        <name>FAD</name>
        <dbReference type="ChEBI" id="CHEBI:57692"/>
    </cofactor>
</comment>
<proteinExistence type="inferred from homology"/>
<keyword evidence="3 6" id="KW-0285">Flavoprotein</keyword>
<dbReference type="Pfam" id="PF00441">
    <property type="entry name" value="Acyl-CoA_dh_1"/>
    <property type="match status" value="1"/>
</dbReference>
<evidence type="ECO:0000256" key="4">
    <source>
        <dbReference type="ARBA" id="ARBA00022827"/>
    </source>
</evidence>
<dbReference type="InterPro" id="IPR009075">
    <property type="entry name" value="AcylCo_DH/oxidase_C"/>
</dbReference>
<dbReference type="InterPro" id="IPR037069">
    <property type="entry name" value="AcylCoA_DH/ox_N_sf"/>
</dbReference>
<dbReference type="SUPFAM" id="SSF47203">
    <property type="entry name" value="Acyl-CoA dehydrogenase C-terminal domain-like"/>
    <property type="match status" value="1"/>
</dbReference>
<feature type="domain" description="Acyl-CoA oxidase/dehydrogenase middle" evidence="8">
    <location>
        <begin position="137"/>
        <end position="215"/>
    </location>
</feature>
<evidence type="ECO:0000313" key="10">
    <source>
        <dbReference type="EMBL" id="RZO07319.1"/>
    </source>
</evidence>
<feature type="domain" description="Acyl-CoA dehydrogenase/oxidase C-terminal" evidence="7">
    <location>
        <begin position="229"/>
        <end position="373"/>
    </location>
</feature>
<dbReference type="InterPro" id="IPR013786">
    <property type="entry name" value="AcylCoA_DH/ox_N"/>
</dbReference>
<evidence type="ECO:0000259" key="9">
    <source>
        <dbReference type="Pfam" id="PF02771"/>
    </source>
</evidence>
<comment type="caution">
    <text evidence="10">The sequence shown here is derived from an EMBL/GenBank/DDBJ whole genome shotgun (WGS) entry which is preliminary data.</text>
</comment>
<dbReference type="GO" id="GO:0050660">
    <property type="term" value="F:flavin adenine dinucleotide binding"/>
    <property type="evidence" value="ECO:0007669"/>
    <property type="project" value="InterPro"/>
</dbReference>
<dbReference type="EMBL" id="SHBO01000013">
    <property type="protein sequence ID" value="RZO07319.1"/>
    <property type="molecule type" value="Genomic_DNA"/>
</dbReference>
<dbReference type="Pfam" id="PF02771">
    <property type="entry name" value="Acyl-CoA_dh_N"/>
    <property type="match status" value="1"/>
</dbReference>
<accession>A0A520LMT4</accession>
<evidence type="ECO:0000259" key="8">
    <source>
        <dbReference type="Pfam" id="PF02770"/>
    </source>
</evidence>
<evidence type="ECO:0000256" key="2">
    <source>
        <dbReference type="ARBA" id="ARBA00009347"/>
    </source>
</evidence>
<reference evidence="10 11" key="1">
    <citation type="submission" date="2019-02" db="EMBL/GenBank/DDBJ databases">
        <title>Prokaryotic population dynamics and viral predation in marine succession experiment using metagenomics: the confinement effect.</title>
        <authorList>
            <person name="Haro-Moreno J.M."/>
            <person name="Rodriguez-Valera F."/>
            <person name="Lopez-Perez M."/>
        </authorList>
    </citation>
    <scope>NUCLEOTIDE SEQUENCE [LARGE SCALE GENOMIC DNA]</scope>
    <source>
        <strain evidence="10">MED-G169</strain>
    </source>
</reference>
<evidence type="ECO:0000313" key="11">
    <source>
        <dbReference type="Proteomes" id="UP000318148"/>
    </source>
</evidence>
<dbReference type="Gene3D" id="2.40.110.10">
    <property type="entry name" value="Butyryl-CoA Dehydrogenase, subunit A, domain 2"/>
    <property type="match status" value="1"/>
</dbReference>
<dbReference type="Gene3D" id="1.20.140.10">
    <property type="entry name" value="Butyryl-CoA Dehydrogenase, subunit A, domain 3"/>
    <property type="match status" value="1"/>
</dbReference>
<dbReference type="Pfam" id="PF02770">
    <property type="entry name" value="Acyl-CoA_dh_M"/>
    <property type="match status" value="1"/>
</dbReference>
<keyword evidence="5 6" id="KW-0560">Oxidoreductase</keyword>
<evidence type="ECO:0000256" key="6">
    <source>
        <dbReference type="RuleBase" id="RU362125"/>
    </source>
</evidence>
<dbReference type="InterPro" id="IPR046373">
    <property type="entry name" value="Acyl-CoA_Oxase/DH_mid-dom_sf"/>
</dbReference>
<keyword evidence="4 6" id="KW-0274">FAD</keyword>
<dbReference type="InterPro" id="IPR036250">
    <property type="entry name" value="AcylCo_DH-like_C"/>
</dbReference>
<dbReference type="PANTHER" id="PTHR43884">
    <property type="entry name" value="ACYL-COA DEHYDROGENASE"/>
    <property type="match status" value="1"/>
</dbReference>
<dbReference type="Proteomes" id="UP000318148">
    <property type="component" value="Unassembled WGS sequence"/>
</dbReference>
<evidence type="ECO:0000256" key="3">
    <source>
        <dbReference type="ARBA" id="ARBA00022630"/>
    </source>
</evidence>